<name>X1IJL5_9ZZZZ</name>
<reference evidence="1" key="1">
    <citation type="journal article" date="2014" name="Front. Microbiol.">
        <title>High frequency of phylogenetically diverse reductive dehalogenase-homologous genes in deep subseafloor sedimentary metagenomes.</title>
        <authorList>
            <person name="Kawai M."/>
            <person name="Futagami T."/>
            <person name="Toyoda A."/>
            <person name="Takaki Y."/>
            <person name="Nishi S."/>
            <person name="Hori S."/>
            <person name="Arai W."/>
            <person name="Tsubouchi T."/>
            <person name="Morono Y."/>
            <person name="Uchiyama I."/>
            <person name="Ito T."/>
            <person name="Fujiyama A."/>
            <person name="Inagaki F."/>
            <person name="Takami H."/>
        </authorList>
    </citation>
    <scope>NUCLEOTIDE SEQUENCE</scope>
    <source>
        <strain evidence="1">Expedition CK06-06</strain>
    </source>
</reference>
<feature type="non-terminal residue" evidence="1">
    <location>
        <position position="1"/>
    </location>
</feature>
<accession>X1IJL5</accession>
<feature type="non-terminal residue" evidence="1">
    <location>
        <position position="212"/>
    </location>
</feature>
<evidence type="ECO:0000313" key="1">
    <source>
        <dbReference type="EMBL" id="GAH81902.1"/>
    </source>
</evidence>
<dbReference type="AlphaFoldDB" id="X1IJL5"/>
<evidence type="ECO:0008006" key="2">
    <source>
        <dbReference type="Google" id="ProtNLM"/>
    </source>
</evidence>
<proteinExistence type="predicted"/>
<organism evidence="1">
    <name type="scientific">marine sediment metagenome</name>
    <dbReference type="NCBI Taxonomy" id="412755"/>
    <lineage>
        <taxon>unclassified sequences</taxon>
        <taxon>metagenomes</taxon>
        <taxon>ecological metagenomes</taxon>
    </lineage>
</organism>
<protein>
    <recommendedName>
        <fullName evidence="2">LTD domain-containing protein</fullName>
    </recommendedName>
</protein>
<sequence>EQDAAPSYATEQFFPSICVDDAGYPWITYTRENLSGFYEAQIVTKSSTNDGTWTTAPNYPVEIRPPRAREVTANITPIAGGKAFVSNIESWNPTTHTLRGWLCDDGGPGAQQSIVLPSDPTIEYGITTIVSLGDTAWVAIATDDGAYVAKYQDGNWVGVVQVDAAGTWPPSIFMVGRVIYVAWLQIEGGATPNSWMRRISTDGGTTWGASGV</sequence>
<gene>
    <name evidence="1" type="ORF">S03H2_64846</name>
</gene>
<dbReference type="EMBL" id="BARU01042166">
    <property type="protein sequence ID" value="GAH81902.1"/>
    <property type="molecule type" value="Genomic_DNA"/>
</dbReference>
<comment type="caution">
    <text evidence="1">The sequence shown here is derived from an EMBL/GenBank/DDBJ whole genome shotgun (WGS) entry which is preliminary data.</text>
</comment>